<gene>
    <name evidence="2" type="ORF">TTHERM_000109335</name>
</gene>
<reference evidence="3" key="1">
    <citation type="journal article" date="2006" name="PLoS Biol.">
        <title>Macronuclear genome sequence of the ciliate Tetrahymena thermophila, a model eukaryote.</title>
        <authorList>
            <person name="Eisen J.A."/>
            <person name="Coyne R.S."/>
            <person name="Wu M."/>
            <person name="Wu D."/>
            <person name="Thiagarajan M."/>
            <person name="Wortman J.R."/>
            <person name="Badger J.H."/>
            <person name="Ren Q."/>
            <person name="Amedeo P."/>
            <person name="Jones K.M."/>
            <person name="Tallon L.J."/>
            <person name="Delcher A.L."/>
            <person name="Salzberg S.L."/>
            <person name="Silva J.C."/>
            <person name="Haas B.J."/>
            <person name="Majoros W.H."/>
            <person name="Farzad M."/>
            <person name="Carlton J.M."/>
            <person name="Smith R.K. Jr."/>
            <person name="Garg J."/>
            <person name="Pearlman R.E."/>
            <person name="Karrer K.M."/>
            <person name="Sun L."/>
            <person name="Manning G."/>
            <person name="Elde N.C."/>
            <person name="Turkewitz A.P."/>
            <person name="Asai D.J."/>
            <person name="Wilkes D.E."/>
            <person name="Wang Y."/>
            <person name="Cai H."/>
            <person name="Collins K."/>
            <person name="Stewart B.A."/>
            <person name="Lee S.R."/>
            <person name="Wilamowska K."/>
            <person name="Weinberg Z."/>
            <person name="Ruzzo W.L."/>
            <person name="Wloga D."/>
            <person name="Gaertig J."/>
            <person name="Frankel J."/>
            <person name="Tsao C.-C."/>
            <person name="Gorovsky M.A."/>
            <person name="Keeling P.J."/>
            <person name="Waller R.F."/>
            <person name="Patron N.J."/>
            <person name="Cherry J.M."/>
            <person name="Stover N.A."/>
            <person name="Krieger C.J."/>
            <person name="del Toro C."/>
            <person name="Ryder H.F."/>
            <person name="Williamson S.C."/>
            <person name="Barbeau R.A."/>
            <person name="Hamilton E.P."/>
            <person name="Orias E."/>
        </authorList>
    </citation>
    <scope>NUCLEOTIDE SEQUENCE [LARGE SCALE GENOMIC DNA]</scope>
    <source>
        <strain evidence="3">SB210</strain>
    </source>
</reference>
<evidence type="ECO:0000313" key="3">
    <source>
        <dbReference type="Proteomes" id="UP000009168"/>
    </source>
</evidence>
<dbReference type="AlphaFoldDB" id="W7XDT6"/>
<dbReference type="OrthoDB" id="292811at2759"/>
<dbReference type="InParanoid" id="W7XDT6"/>
<dbReference type="RefSeq" id="XP_012651684.1">
    <property type="nucleotide sequence ID" value="XM_012796230.1"/>
</dbReference>
<dbReference type="EMBL" id="GG662798">
    <property type="protein sequence ID" value="EWS75762.1"/>
    <property type="molecule type" value="Genomic_DNA"/>
</dbReference>
<protein>
    <submittedName>
        <fullName evidence="2">Uncharacterized protein</fullName>
    </submittedName>
</protein>
<dbReference type="PANTHER" id="PTHR31398:SF0">
    <property type="entry name" value="MEIOTIC NUCLEAR DIVISION PROTEIN 1 HOMOLOG"/>
    <property type="match status" value="1"/>
</dbReference>
<dbReference type="GeneID" id="24437328"/>
<sequence>MEFKVLQYQQNFLERLDLFGIGINIRFNKQASHKTKIGGLVTVCLLGILGYQIKLILDQLYDYTHPYVLQEQKFTAEPQRYNLTSDKFILTFGLQNSTSQHYIDPTVYNATLTIKQTIKTKNEATGQFVASTIIRTVKTEPCRIDHFNIPEVNNYFISLSYQNMYCISKEETDLYFQGQFDAQHYSAFELKVSSCTGSNCNPNMNQLLQYCRLAIYYADYSVIPSDKAKPFQPLGKQSFWVSGPDFTKVTTVSFRNTYLNSDYGLVGTDIQTTNALTLSSEREQVTPKTGNLLFDCYIQLDRNVDNVYNRSYQKLDKSLSQLGGIFNILFTVGALICRPLSQIELDLKLINRLFNFEEPTNESDKKKQDQNKSSQENDKKEEMYTQAADQILITKEDQQKTSFKFELQKSINQKSQGSSEQKSNGEEQNIQQSRILQKFERVNQTVMRGTYNQKIKNLKIEENKESSKKSKKDIEQEAKKLYSFFSFSKNKISFQGWDYCANFFKFSKICKRRRYELLQKGVDKLYNQIDIFYLVQKLLEVEKLKRLLLNENQIKLFEFIPKPVLTLDEKKSDYLQDKIGLLNDCEKDVTQKTSEVQDAFQQIINSKTKPSKIDIRILELLDPQFKQFLSDLANLQGESTKLRQTPILDAQQKSIFEKQDFILDDLQVPIEEYSSQQKSLYFNVTPSKTLGSIYQSQKKEELSNMYPF</sequence>
<name>W7XDT6_TETTS</name>
<feature type="compositionally biased region" description="Basic and acidic residues" evidence="1">
    <location>
        <begin position="362"/>
        <end position="383"/>
    </location>
</feature>
<dbReference type="PANTHER" id="PTHR31398">
    <property type="entry name" value="MEIOTIC NUCLEAR DIVISION PROTEIN 1 HOMOLOG"/>
    <property type="match status" value="1"/>
</dbReference>
<evidence type="ECO:0000313" key="2">
    <source>
        <dbReference type="EMBL" id="EWS75762.1"/>
    </source>
</evidence>
<accession>W7XDT6</accession>
<dbReference type="GO" id="GO:0005634">
    <property type="term" value="C:nucleus"/>
    <property type="evidence" value="ECO:0007669"/>
    <property type="project" value="TreeGrafter"/>
</dbReference>
<evidence type="ECO:0000256" key="1">
    <source>
        <dbReference type="SAM" id="MobiDB-lite"/>
    </source>
</evidence>
<feature type="region of interest" description="Disordered" evidence="1">
    <location>
        <begin position="411"/>
        <end position="431"/>
    </location>
</feature>
<keyword evidence="3" id="KW-1185">Reference proteome</keyword>
<proteinExistence type="predicted"/>
<organism evidence="2 3">
    <name type="scientific">Tetrahymena thermophila (strain SB210)</name>
    <dbReference type="NCBI Taxonomy" id="312017"/>
    <lineage>
        <taxon>Eukaryota</taxon>
        <taxon>Sar</taxon>
        <taxon>Alveolata</taxon>
        <taxon>Ciliophora</taxon>
        <taxon>Intramacronucleata</taxon>
        <taxon>Oligohymenophorea</taxon>
        <taxon>Hymenostomatida</taxon>
        <taxon>Tetrahymenina</taxon>
        <taxon>Tetrahymenidae</taxon>
        <taxon>Tetrahymena</taxon>
    </lineage>
</organism>
<dbReference type="GO" id="GO:0007131">
    <property type="term" value="P:reciprocal meiotic recombination"/>
    <property type="evidence" value="ECO:0007669"/>
    <property type="project" value="TreeGrafter"/>
</dbReference>
<feature type="region of interest" description="Disordered" evidence="1">
    <location>
        <begin position="359"/>
        <end position="383"/>
    </location>
</feature>
<dbReference type="KEGG" id="tet:TTHERM_000109335"/>
<dbReference type="Proteomes" id="UP000009168">
    <property type="component" value="Unassembled WGS sequence"/>
</dbReference>